<dbReference type="PANTHER" id="PTHR43375:SF1">
    <property type="entry name" value="OROTIDINE 5'-PHOSPHATE DECARBOXYLASE"/>
    <property type="match status" value="1"/>
</dbReference>
<reference evidence="9 10" key="1">
    <citation type="journal article" date="2016" name="Nat. Commun.">
        <title>Thousands of microbial genomes shed light on interconnected biogeochemical processes in an aquifer system.</title>
        <authorList>
            <person name="Anantharaman K."/>
            <person name="Brown C.T."/>
            <person name="Hug L.A."/>
            <person name="Sharon I."/>
            <person name="Castelle C.J."/>
            <person name="Probst A.J."/>
            <person name="Thomas B.C."/>
            <person name="Singh A."/>
            <person name="Wilkins M.J."/>
            <person name="Karaoz U."/>
            <person name="Brodie E.L."/>
            <person name="Williams K.H."/>
            <person name="Hubbard S.S."/>
            <person name="Banfield J.F."/>
        </authorList>
    </citation>
    <scope>NUCLEOTIDE SEQUENCE [LARGE SCALE GENOMIC DNA]</scope>
</reference>
<keyword evidence="5" id="KW-0456">Lyase</keyword>
<comment type="pathway">
    <text evidence="1">Pyrimidine metabolism; UMP biosynthesis via de novo pathway; UMP from orotate: step 2/2.</text>
</comment>
<dbReference type="InterPro" id="IPR013785">
    <property type="entry name" value="Aldolase_TIM"/>
</dbReference>
<evidence type="ECO:0000256" key="6">
    <source>
        <dbReference type="ARBA" id="ARBA00049157"/>
    </source>
</evidence>
<keyword evidence="3" id="KW-0210">Decarboxylase</keyword>
<dbReference type="Pfam" id="PF00215">
    <property type="entry name" value="OMPdecase"/>
    <property type="match status" value="1"/>
</dbReference>
<feature type="domain" description="Orotidine 5'-phosphate decarboxylase" evidence="8">
    <location>
        <begin position="18"/>
        <end position="269"/>
    </location>
</feature>
<comment type="caution">
    <text evidence="9">The sequence shown here is derived from an EMBL/GenBank/DDBJ whole genome shotgun (WGS) entry which is preliminary data.</text>
</comment>
<comment type="catalytic activity">
    <reaction evidence="6">
        <text>orotidine 5'-phosphate + H(+) = UMP + CO2</text>
        <dbReference type="Rhea" id="RHEA:11596"/>
        <dbReference type="ChEBI" id="CHEBI:15378"/>
        <dbReference type="ChEBI" id="CHEBI:16526"/>
        <dbReference type="ChEBI" id="CHEBI:57538"/>
        <dbReference type="ChEBI" id="CHEBI:57865"/>
        <dbReference type="EC" id="4.1.1.23"/>
    </reaction>
</comment>
<dbReference type="PROSITE" id="PS00156">
    <property type="entry name" value="OMPDECASE"/>
    <property type="match status" value="1"/>
</dbReference>
<dbReference type="Proteomes" id="UP000177279">
    <property type="component" value="Unassembled WGS sequence"/>
</dbReference>
<evidence type="ECO:0000256" key="2">
    <source>
        <dbReference type="ARBA" id="ARBA00008847"/>
    </source>
</evidence>
<dbReference type="EC" id="4.1.1.23" evidence="7"/>
<dbReference type="GO" id="GO:0006207">
    <property type="term" value="P:'de novo' pyrimidine nucleobase biosynthetic process"/>
    <property type="evidence" value="ECO:0007669"/>
    <property type="project" value="InterPro"/>
</dbReference>
<dbReference type="EMBL" id="MHVS01000005">
    <property type="protein sequence ID" value="OHA96570.1"/>
    <property type="molecule type" value="Genomic_DNA"/>
</dbReference>
<dbReference type="InterPro" id="IPR001754">
    <property type="entry name" value="OMPdeCOase_dom"/>
</dbReference>
<dbReference type="AlphaFoldDB" id="A0A1G2TH02"/>
<dbReference type="Gene3D" id="3.20.20.70">
    <property type="entry name" value="Aldolase class I"/>
    <property type="match status" value="1"/>
</dbReference>
<dbReference type="SUPFAM" id="SSF51366">
    <property type="entry name" value="Ribulose-phoshate binding barrel"/>
    <property type="match status" value="1"/>
</dbReference>
<dbReference type="GO" id="GO:0044205">
    <property type="term" value="P:'de novo' UMP biosynthetic process"/>
    <property type="evidence" value="ECO:0007669"/>
    <property type="project" value="UniProtKB-UniPathway"/>
</dbReference>
<name>A0A1G2TH02_9BACT</name>
<dbReference type="CDD" id="cd04725">
    <property type="entry name" value="OMP_decarboxylase_like"/>
    <property type="match status" value="1"/>
</dbReference>
<gene>
    <name evidence="9" type="ORF">A3D49_01710</name>
</gene>
<evidence type="ECO:0000256" key="3">
    <source>
        <dbReference type="ARBA" id="ARBA00022793"/>
    </source>
</evidence>
<dbReference type="PANTHER" id="PTHR43375">
    <property type="entry name" value="OROTIDINE 5'-PHOSPHATE DECARBOXYLASE"/>
    <property type="match status" value="1"/>
</dbReference>
<dbReference type="SMART" id="SM00934">
    <property type="entry name" value="OMPdecase"/>
    <property type="match status" value="1"/>
</dbReference>
<sequence length="281" mass="30910">MERNFRQLLEERWSEGKFVCVGLDSDFEKIPGARVGGVMRTILGFNRQIIEATHDLVCAYKPNIAFYEAYGEAGWLALRETIVYARKVAPEVPVILDAKRADIGNTNQGYVKNIFGFLDVDAVTVNPYLGGGSLKPFLDQKNKGVIVLCRTSNPSAGEFQNLRVSVPSAFENGDRSLPFYQYVAERVRYHWNEHGNCGLVVGATAPKELAEIRRIVGDMPILIPGIGTQGGDIVQTVAAGKDSRDKGMIINSSSKIIFSENPRAETQKLHSAVCDCLTAKV</sequence>
<evidence type="ECO:0000256" key="1">
    <source>
        <dbReference type="ARBA" id="ARBA00004861"/>
    </source>
</evidence>
<evidence type="ECO:0000256" key="7">
    <source>
        <dbReference type="NCBIfam" id="TIGR02127"/>
    </source>
</evidence>
<dbReference type="InterPro" id="IPR011995">
    <property type="entry name" value="OMPdecase_type-2"/>
</dbReference>
<evidence type="ECO:0000313" key="9">
    <source>
        <dbReference type="EMBL" id="OHA96570.1"/>
    </source>
</evidence>
<evidence type="ECO:0000256" key="5">
    <source>
        <dbReference type="ARBA" id="ARBA00023239"/>
    </source>
</evidence>
<evidence type="ECO:0000256" key="4">
    <source>
        <dbReference type="ARBA" id="ARBA00022975"/>
    </source>
</evidence>
<dbReference type="InterPro" id="IPR011060">
    <property type="entry name" value="RibuloseP-bd_barrel"/>
</dbReference>
<accession>A0A1G2TH02</accession>
<protein>
    <recommendedName>
        <fullName evidence="7">Orotidine-5'-phosphate decarboxylase</fullName>
        <ecNumber evidence="7">4.1.1.23</ecNumber>
    </recommendedName>
</protein>
<dbReference type="UniPathway" id="UPA00070">
    <property type="reaction ID" value="UER00120"/>
</dbReference>
<dbReference type="NCBIfam" id="TIGR02127">
    <property type="entry name" value="pyrF_sub2"/>
    <property type="match status" value="1"/>
</dbReference>
<comment type="similarity">
    <text evidence="2">Belongs to the OMP decarboxylase family. Type 2 subfamily.</text>
</comment>
<evidence type="ECO:0000259" key="8">
    <source>
        <dbReference type="SMART" id="SM00934"/>
    </source>
</evidence>
<dbReference type="InterPro" id="IPR018089">
    <property type="entry name" value="OMPdecase_AS"/>
</dbReference>
<dbReference type="GO" id="GO:0004590">
    <property type="term" value="F:orotidine-5'-phosphate decarboxylase activity"/>
    <property type="evidence" value="ECO:0007669"/>
    <property type="project" value="UniProtKB-UniRule"/>
</dbReference>
<organism evidence="9 10">
    <name type="scientific">Candidatus Zambryskibacteria bacterium RIFCSPHIGHO2_02_FULL_43_37</name>
    <dbReference type="NCBI Taxonomy" id="1802749"/>
    <lineage>
        <taxon>Bacteria</taxon>
        <taxon>Candidatus Zambryskiibacteriota</taxon>
    </lineage>
</organism>
<keyword evidence="4" id="KW-0665">Pyrimidine biosynthesis</keyword>
<proteinExistence type="inferred from homology"/>
<evidence type="ECO:0000313" key="10">
    <source>
        <dbReference type="Proteomes" id="UP000177279"/>
    </source>
</evidence>